<proteinExistence type="predicted"/>
<dbReference type="Pfam" id="PF06197">
    <property type="entry name" value="DUF998"/>
    <property type="match status" value="1"/>
</dbReference>
<name>A0A2V5L0I8_9MICC</name>
<evidence type="ECO:0000313" key="3">
    <source>
        <dbReference type="Proteomes" id="UP000247832"/>
    </source>
</evidence>
<dbReference type="AlphaFoldDB" id="A0A2V5L0I8"/>
<feature type="transmembrane region" description="Helical" evidence="1">
    <location>
        <begin position="122"/>
        <end position="142"/>
    </location>
</feature>
<keyword evidence="1" id="KW-0472">Membrane</keyword>
<reference evidence="2 3" key="1">
    <citation type="submission" date="2018-05" db="EMBL/GenBank/DDBJ databases">
        <title>Genetic diversity of glacier-inhabiting Cryobacterium bacteria in China and description of Cryobacterium mengkeensis sp. nov. and Arthrobacter glacialis sp. nov.</title>
        <authorList>
            <person name="Liu Q."/>
            <person name="Xin Y.-H."/>
        </authorList>
    </citation>
    <scope>NUCLEOTIDE SEQUENCE [LARGE SCALE GENOMIC DNA]</scope>
    <source>
        <strain evidence="2 3">LI2</strain>
    </source>
</reference>
<dbReference type="OrthoDB" id="8159487at2"/>
<comment type="caution">
    <text evidence="2">The sequence shown here is derived from an EMBL/GenBank/DDBJ whole genome shotgun (WGS) entry which is preliminary data.</text>
</comment>
<evidence type="ECO:0000313" key="2">
    <source>
        <dbReference type="EMBL" id="PYI64585.1"/>
    </source>
</evidence>
<keyword evidence="3" id="KW-1185">Reference proteome</keyword>
<protein>
    <submittedName>
        <fullName evidence="2">DUF998 domain-containing protein</fullName>
    </submittedName>
</protein>
<accession>A0A2V5L0I8</accession>
<feature type="transmembrane region" description="Helical" evidence="1">
    <location>
        <begin position="47"/>
        <end position="69"/>
    </location>
</feature>
<dbReference type="InterPro" id="IPR009339">
    <property type="entry name" value="DUF998"/>
</dbReference>
<feature type="transmembrane region" description="Helical" evidence="1">
    <location>
        <begin position="196"/>
        <end position="218"/>
    </location>
</feature>
<feature type="transmembrane region" description="Helical" evidence="1">
    <location>
        <begin position="162"/>
        <end position="184"/>
    </location>
</feature>
<feature type="transmembrane region" description="Helical" evidence="1">
    <location>
        <begin position="89"/>
        <end position="110"/>
    </location>
</feature>
<organism evidence="2 3">
    <name type="scientific">Arthrobacter livingstonensis</name>
    <dbReference type="NCBI Taxonomy" id="670078"/>
    <lineage>
        <taxon>Bacteria</taxon>
        <taxon>Bacillati</taxon>
        <taxon>Actinomycetota</taxon>
        <taxon>Actinomycetes</taxon>
        <taxon>Micrococcales</taxon>
        <taxon>Micrococcaceae</taxon>
        <taxon>Arthrobacter</taxon>
    </lineage>
</organism>
<evidence type="ECO:0000256" key="1">
    <source>
        <dbReference type="SAM" id="Phobius"/>
    </source>
</evidence>
<keyword evidence="1" id="KW-1133">Transmembrane helix</keyword>
<feature type="transmembrane region" description="Helical" evidence="1">
    <location>
        <begin position="230"/>
        <end position="248"/>
    </location>
</feature>
<keyword evidence="1" id="KW-0812">Transmembrane</keyword>
<gene>
    <name evidence="2" type="ORF">CVV68_21550</name>
</gene>
<dbReference type="EMBL" id="QJVD01000046">
    <property type="protein sequence ID" value="PYI64585.1"/>
    <property type="molecule type" value="Genomic_DNA"/>
</dbReference>
<dbReference type="Proteomes" id="UP000247832">
    <property type="component" value="Unassembled WGS sequence"/>
</dbReference>
<sequence>MFPRRWVWMSENVGWLSGENEAAHAAGMAPRQGPHPQLVPGSRAHRLFLALGLLGSLLFNATFLLDGALRPGYDPLSQPMSALSLGTGGWVQVANFIVFGALTCSSAAGWRATLAPGAGSGWYPGLKVFAGVMLITAGVFTQDPGAGFPPGVPVPVTATVHAQIHTGAAVLSLLATIASLLVLAYRLRREPRWRGWALFAVLTAMAMMGFLSAFGSTLGHAEFAGMFEKLASITPLIFSVIVICRLLLHHGRLAPIPACPQEQERRS</sequence>